<dbReference type="RefSeq" id="WP_067330847.1">
    <property type="nucleotide sequence ID" value="NZ_LNKT01000023.1"/>
</dbReference>
<dbReference type="OrthoDB" id="5372927at2"/>
<comment type="caution">
    <text evidence="1">The sequence shown here is derived from an EMBL/GenBank/DDBJ whole genome shotgun (WGS) entry which is preliminary data.</text>
</comment>
<dbReference type="STRING" id="1630136.AS592_06970"/>
<name>A0A151CG78_9BACT</name>
<protein>
    <submittedName>
        <fullName evidence="1">Uncharacterized protein</fullName>
    </submittedName>
</protein>
<evidence type="ECO:0000313" key="1">
    <source>
        <dbReference type="EMBL" id="KYJ86538.1"/>
    </source>
</evidence>
<evidence type="ECO:0000313" key="2">
    <source>
        <dbReference type="Proteomes" id="UP000075359"/>
    </source>
</evidence>
<sequence length="199" mass="22945">MTDIDISDLDLENHSYAVHLATKQQILRYQNGVFRLDNIPLEDPFEAVDFWRNASLSAEILLKACLLKHHIAFFKKRAHGEYGNRVTAQDNPWLADTLTDLQITYIAEINTGTISTAIRSAEEALFPKLSFDPQKAKLISEMIYIIIRTRRNRNNHFFFPNQGSIDLSEVEMLFLPLLNMLEELWSAPPVEKIQKSLSR</sequence>
<gene>
    <name evidence="1" type="ORF">AS592_06970</name>
</gene>
<proteinExistence type="predicted"/>
<reference evidence="1 2" key="1">
    <citation type="submission" date="2015-11" db="EMBL/GenBank/DDBJ databases">
        <title>Draft genome of Sulfurovum riftiae 1812E, a member of the Epsilonproteobacteria isolated from the tube of the deep-sea hydrothermal vent tubewom Riftia pachyptila.</title>
        <authorList>
            <person name="Vetriani C."/>
            <person name="Giovannelli D."/>
        </authorList>
    </citation>
    <scope>NUCLEOTIDE SEQUENCE [LARGE SCALE GENOMIC DNA]</scope>
    <source>
        <strain evidence="1 2">1812E</strain>
    </source>
</reference>
<dbReference type="AlphaFoldDB" id="A0A151CG78"/>
<dbReference type="Proteomes" id="UP000075359">
    <property type="component" value="Unassembled WGS sequence"/>
</dbReference>
<organism evidence="1 2">
    <name type="scientific">Sulfurovum riftiae</name>
    <dbReference type="NCBI Taxonomy" id="1630136"/>
    <lineage>
        <taxon>Bacteria</taxon>
        <taxon>Pseudomonadati</taxon>
        <taxon>Campylobacterota</taxon>
        <taxon>Epsilonproteobacteria</taxon>
        <taxon>Campylobacterales</taxon>
        <taxon>Sulfurovaceae</taxon>
        <taxon>Sulfurovum</taxon>
    </lineage>
</organism>
<accession>A0A151CG78</accession>
<dbReference type="EMBL" id="LNKT01000023">
    <property type="protein sequence ID" value="KYJ86538.1"/>
    <property type="molecule type" value="Genomic_DNA"/>
</dbReference>
<keyword evidence="2" id="KW-1185">Reference proteome</keyword>